<sequence>MDMFVTFNCRRTLYFGKANSTRVFVQNNVPATLSYRIPNKTTTLTIISESLKLYLQTYKPGEDTKPRHVTAPEHKRSFLLRTTVI</sequence>
<name>A0A4U5LWF9_STECR</name>
<protein>
    <submittedName>
        <fullName evidence="1">Uncharacterized protein</fullName>
    </submittedName>
</protein>
<dbReference type="AlphaFoldDB" id="A0A4U5LWF9"/>
<gene>
    <name evidence="1" type="ORF">L596_027749</name>
</gene>
<organism evidence="1 2">
    <name type="scientific">Steinernema carpocapsae</name>
    <name type="common">Entomopathogenic nematode</name>
    <dbReference type="NCBI Taxonomy" id="34508"/>
    <lineage>
        <taxon>Eukaryota</taxon>
        <taxon>Metazoa</taxon>
        <taxon>Ecdysozoa</taxon>
        <taxon>Nematoda</taxon>
        <taxon>Chromadorea</taxon>
        <taxon>Rhabditida</taxon>
        <taxon>Tylenchina</taxon>
        <taxon>Panagrolaimomorpha</taxon>
        <taxon>Strongyloidoidea</taxon>
        <taxon>Steinernematidae</taxon>
        <taxon>Steinernema</taxon>
    </lineage>
</organism>
<evidence type="ECO:0000313" key="2">
    <source>
        <dbReference type="Proteomes" id="UP000298663"/>
    </source>
</evidence>
<dbReference type="Proteomes" id="UP000298663">
    <property type="component" value="Unassembled WGS sequence"/>
</dbReference>
<reference evidence="1 2" key="1">
    <citation type="journal article" date="2015" name="Genome Biol.">
        <title>Comparative genomics of Steinernema reveals deeply conserved gene regulatory networks.</title>
        <authorList>
            <person name="Dillman A.R."/>
            <person name="Macchietto M."/>
            <person name="Porter C.F."/>
            <person name="Rogers A."/>
            <person name="Williams B."/>
            <person name="Antoshechkin I."/>
            <person name="Lee M.M."/>
            <person name="Goodwin Z."/>
            <person name="Lu X."/>
            <person name="Lewis E.E."/>
            <person name="Goodrich-Blair H."/>
            <person name="Stock S.P."/>
            <person name="Adams B.J."/>
            <person name="Sternberg P.W."/>
            <person name="Mortazavi A."/>
        </authorList>
    </citation>
    <scope>NUCLEOTIDE SEQUENCE [LARGE SCALE GENOMIC DNA]</scope>
    <source>
        <strain evidence="1 2">ALL</strain>
    </source>
</reference>
<keyword evidence="2" id="KW-1185">Reference proteome</keyword>
<proteinExistence type="predicted"/>
<dbReference type="EMBL" id="AZBU02000011">
    <property type="protein sequence ID" value="TKR60513.1"/>
    <property type="molecule type" value="Genomic_DNA"/>
</dbReference>
<reference evidence="1 2" key="2">
    <citation type="journal article" date="2019" name="G3 (Bethesda)">
        <title>Hybrid Assembly of the Genome of the Entomopathogenic Nematode Steinernema carpocapsae Identifies the X-Chromosome.</title>
        <authorList>
            <person name="Serra L."/>
            <person name="Macchietto M."/>
            <person name="Macias-Munoz A."/>
            <person name="McGill C.J."/>
            <person name="Rodriguez I.M."/>
            <person name="Rodriguez B."/>
            <person name="Murad R."/>
            <person name="Mortazavi A."/>
        </authorList>
    </citation>
    <scope>NUCLEOTIDE SEQUENCE [LARGE SCALE GENOMIC DNA]</scope>
    <source>
        <strain evidence="1 2">ALL</strain>
    </source>
</reference>
<comment type="caution">
    <text evidence="1">The sequence shown here is derived from an EMBL/GenBank/DDBJ whole genome shotgun (WGS) entry which is preliminary data.</text>
</comment>
<evidence type="ECO:0000313" key="1">
    <source>
        <dbReference type="EMBL" id="TKR60513.1"/>
    </source>
</evidence>
<accession>A0A4U5LWF9</accession>